<feature type="domain" description="Beta-lactamase-related" evidence="1">
    <location>
        <begin position="31"/>
        <end position="338"/>
    </location>
</feature>
<sequence length="546" mass="62000">MKIYPLIVSVLISSSAYSQIGLQESFSKILNTQVHSGSDPGLSIGVVKDGELIYRGNRGSMNLEYDLPINSSTVFGLASVTKQFTSACIGILEKKGELSVNDDVRKYIPELTAYSDTIRIEHLLNHTSGIRNHNVLLNLSGFDYEHQGYTNKMIEELMFRQRGLNNAPGEKMLYSNTNYVLLALIVERVSGIPIHEFAKQEIFLPLQMSGTFYKSNLQEIIENQAYPYYKNSDQYLQPKSLTLCVGAGGMVSTIQDLAKWAKVFLDPDHEFSFLKNFITYQDTLNSGKLMTHGRGMFVSPYKGYTTFNHSGRDLGMRSQFICIPEKDLAIIVLTNFEDINAVNISYRILDLFVKDNIEKKEKQKEHFPNHLNKFRGTYQELNSDLRMEIFSKKDTLKAISSFGRSATPLVPKTANSFYRLDSPSIVYTFYSEEGSEVDLEVDFGGAIFYFERVQLESNPNQNLNDYTGNYYSDELDVNYTLSLENNNLSLSYPNNENIILTEGVKDTFGANRRTKYSFNRNIKGKVVSFEVASEGTVKEILFKKIN</sequence>
<dbReference type="EMBL" id="FNUG01000003">
    <property type="protein sequence ID" value="SEE92491.1"/>
    <property type="molecule type" value="Genomic_DNA"/>
</dbReference>
<dbReference type="InterPro" id="IPR050491">
    <property type="entry name" value="AmpC-like"/>
</dbReference>
<dbReference type="PANTHER" id="PTHR46825">
    <property type="entry name" value="D-ALANYL-D-ALANINE-CARBOXYPEPTIDASE/ENDOPEPTIDASE AMPH"/>
    <property type="match status" value="1"/>
</dbReference>
<dbReference type="STRING" id="390640.SAMN04488034_10391"/>
<evidence type="ECO:0000313" key="2">
    <source>
        <dbReference type="EMBL" id="SEE92491.1"/>
    </source>
</evidence>
<dbReference type="Gene3D" id="3.40.710.10">
    <property type="entry name" value="DD-peptidase/beta-lactamase superfamily"/>
    <property type="match status" value="1"/>
</dbReference>
<gene>
    <name evidence="2" type="ORF">SAMN04488034_10391</name>
</gene>
<dbReference type="InterPro" id="IPR001466">
    <property type="entry name" value="Beta-lactam-related"/>
</dbReference>
<keyword evidence="3" id="KW-1185">Reference proteome</keyword>
<dbReference type="OrthoDB" id="1522765at2"/>
<proteinExistence type="predicted"/>
<dbReference type="SUPFAM" id="SSF56601">
    <property type="entry name" value="beta-lactamase/transpeptidase-like"/>
    <property type="match status" value="1"/>
</dbReference>
<dbReference type="InterPro" id="IPR012338">
    <property type="entry name" value="Beta-lactam/transpept-like"/>
</dbReference>
<protein>
    <submittedName>
        <fullName evidence="2">CubicO group peptidase, beta-lactamase class C family</fullName>
    </submittedName>
</protein>
<organism evidence="2 3">
    <name type="scientific">Salinimicrobium catena</name>
    <dbReference type="NCBI Taxonomy" id="390640"/>
    <lineage>
        <taxon>Bacteria</taxon>
        <taxon>Pseudomonadati</taxon>
        <taxon>Bacteroidota</taxon>
        <taxon>Flavobacteriia</taxon>
        <taxon>Flavobacteriales</taxon>
        <taxon>Flavobacteriaceae</taxon>
        <taxon>Salinimicrobium</taxon>
    </lineage>
</organism>
<dbReference type="PANTHER" id="PTHR46825:SF9">
    <property type="entry name" value="BETA-LACTAMASE-RELATED DOMAIN-CONTAINING PROTEIN"/>
    <property type="match status" value="1"/>
</dbReference>
<accession>A0A1H5MV43</accession>
<reference evidence="2 3" key="1">
    <citation type="submission" date="2016-10" db="EMBL/GenBank/DDBJ databases">
        <authorList>
            <person name="de Groot N.N."/>
        </authorList>
    </citation>
    <scope>NUCLEOTIDE SEQUENCE [LARGE SCALE GENOMIC DNA]</scope>
    <source>
        <strain evidence="2 3">DSM 23553</strain>
    </source>
</reference>
<dbReference type="RefSeq" id="WP_093113052.1">
    <property type="nucleotide sequence ID" value="NZ_FNGG01000003.1"/>
</dbReference>
<dbReference type="Pfam" id="PF00144">
    <property type="entry name" value="Beta-lactamase"/>
    <property type="match status" value="1"/>
</dbReference>
<dbReference type="Proteomes" id="UP000199448">
    <property type="component" value="Unassembled WGS sequence"/>
</dbReference>
<evidence type="ECO:0000313" key="3">
    <source>
        <dbReference type="Proteomes" id="UP000199448"/>
    </source>
</evidence>
<evidence type="ECO:0000259" key="1">
    <source>
        <dbReference type="Pfam" id="PF00144"/>
    </source>
</evidence>
<dbReference type="AlphaFoldDB" id="A0A1H5MV43"/>
<name>A0A1H5MV43_9FLAO</name>